<dbReference type="InterPro" id="IPR037171">
    <property type="entry name" value="NagB/RpiA_transferase-like"/>
</dbReference>
<comment type="caution">
    <text evidence="5">The sequence shown here is derived from an EMBL/GenBank/DDBJ whole genome shotgun (WGS) entry which is preliminary data.</text>
</comment>
<dbReference type="InterPro" id="IPR018356">
    <property type="entry name" value="Tscrpt_reg_HTH_DeoR_CS"/>
</dbReference>
<dbReference type="PANTHER" id="PTHR30363:SF44">
    <property type="entry name" value="AGA OPERON TRANSCRIPTIONAL REPRESSOR-RELATED"/>
    <property type="match status" value="1"/>
</dbReference>
<dbReference type="Gene3D" id="3.40.50.1360">
    <property type="match status" value="1"/>
</dbReference>
<reference evidence="5 6" key="1">
    <citation type="submission" date="2021-03" db="EMBL/GenBank/DDBJ databases">
        <title>Genomic Encyclopedia of Type Strains, Phase IV (KMG-IV): sequencing the most valuable type-strain genomes for metagenomic binning, comparative biology and taxonomic classification.</title>
        <authorList>
            <person name="Goeker M."/>
        </authorList>
    </citation>
    <scope>NUCLEOTIDE SEQUENCE [LARGE SCALE GENOMIC DNA]</scope>
    <source>
        <strain evidence="5 6">DSM 25790</strain>
    </source>
</reference>
<dbReference type="RefSeq" id="WP_226374413.1">
    <property type="nucleotide sequence ID" value="NZ_JAGIKX010000036.1"/>
</dbReference>
<dbReference type="Gene3D" id="1.10.10.10">
    <property type="entry name" value="Winged helix-like DNA-binding domain superfamily/Winged helix DNA-binding domain"/>
    <property type="match status" value="1"/>
</dbReference>
<evidence type="ECO:0000313" key="6">
    <source>
        <dbReference type="Proteomes" id="UP001519294"/>
    </source>
</evidence>
<dbReference type="PRINTS" id="PR00037">
    <property type="entry name" value="HTHLACR"/>
</dbReference>
<organism evidence="5 6">
    <name type="scientific">Virgibacillus alimentarius</name>
    <dbReference type="NCBI Taxonomy" id="698769"/>
    <lineage>
        <taxon>Bacteria</taxon>
        <taxon>Bacillati</taxon>
        <taxon>Bacillota</taxon>
        <taxon>Bacilli</taxon>
        <taxon>Bacillales</taxon>
        <taxon>Bacillaceae</taxon>
        <taxon>Virgibacillus</taxon>
    </lineage>
</organism>
<dbReference type="InterPro" id="IPR014036">
    <property type="entry name" value="DeoR-like_C"/>
</dbReference>
<sequence>MYLFVRRYIINFAKEVSLLFAKERHEEIKKMVRKNKSVKVSHLIQYFNVSIETVRRDLEYLEQEGFLTRVHGGAVLEEVNSRELSFTVRKSKYLKEKQEIAKKAAAYVIEGQSIAMDVSTTNTEFAKVLKEKFSRLTVLTNSMIIANELSEMPDYTIIFAGGILRNQELCTVGDFTEDFISQFHIDTFFMSVSGLSLTKGLTDYGAGELQVKKKMIEISQHRIVLADSSKFDVVSLLNVCPFEQVNRIITDSKINENVLAKYQETGIEIL</sequence>
<proteinExistence type="predicted"/>
<keyword evidence="6" id="KW-1185">Reference proteome</keyword>
<dbReference type="Proteomes" id="UP001519294">
    <property type="component" value="Unassembled WGS sequence"/>
</dbReference>
<keyword evidence="3" id="KW-0804">Transcription</keyword>
<accession>A0ABS4SEJ3</accession>
<dbReference type="PROSITE" id="PS51000">
    <property type="entry name" value="HTH_DEOR_2"/>
    <property type="match status" value="1"/>
</dbReference>
<evidence type="ECO:0000256" key="3">
    <source>
        <dbReference type="ARBA" id="ARBA00023163"/>
    </source>
</evidence>
<keyword evidence="1" id="KW-0805">Transcription regulation</keyword>
<evidence type="ECO:0000259" key="4">
    <source>
        <dbReference type="PROSITE" id="PS51000"/>
    </source>
</evidence>
<dbReference type="SMART" id="SM00420">
    <property type="entry name" value="HTH_DEOR"/>
    <property type="match status" value="1"/>
</dbReference>
<evidence type="ECO:0000256" key="2">
    <source>
        <dbReference type="ARBA" id="ARBA00023125"/>
    </source>
</evidence>
<dbReference type="InterPro" id="IPR036390">
    <property type="entry name" value="WH_DNA-bd_sf"/>
</dbReference>
<evidence type="ECO:0000313" key="5">
    <source>
        <dbReference type="EMBL" id="MBP2258787.1"/>
    </source>
</evidence>
<dbReference type="EMBL" id="JAGIKX010000036">
    <property type="protein sequence ID" value="MBP2258787.1"/>
    <property type="molecule type" value="Genomic_DNA"/>
</dbReference>
<dbReference type="Pfam" id="PF08220">
    <property type="entry name" value="HTH_DeoR"/>
    <property type="match status" value="1"/>
</dbReference>
<dbReference type="InterPro" id="IPR050313">
    <property type="entry name" value="Carb_Metab_HTH_regulators"/>
</dbReference>
<name>A0ABS4SEJ3_9BACI</name>
<dbReference type="InterPro" id="IPR001034">
    <property type="entry name" value="DeoR_HTH"/>
</dbReference>
<gene>
    <name evidence="5" type="ORF">J2Z81_002772</name>
</gene>
<dbReference type="PROSITE" id="PS00894">
    <property type="entry name" value="HTH_DEOR_1"/>
    <property type="match status" value="1"/>
</dbReference>
<dbReference type="SUPFAM" id="SSF46785">
    <property type="entry name" value="Winged helix' DNA-binding domain"/>
    <property type="match status" value="1"/>
</dbReference>
<dbReference type="SUPFAM" id="SSF100950">
    <property type="entry name" value="NagB/RpiA/CoA transferase-like"/>
    <property type="match status" value="1"/>
</dbReference>
<dbReference type="Pfam" id="PF00455">
    <property type="entry name" value="DeoRC"/>
    <property type="match status" value="1"/>
</dbReference>
<dbReference type="PANTHER" id="PTHR30363">
    <property type="entry name" value="HTH-TYPE TRANSCRIPTIONAL REGULATOR SRLR-RELATED"/>
    <property type="match status" value="1"/>
</dbReference>
<dbReference type="InterPro" id="IPR036388">
    <property type="entry name" value="WH-like_DNA-bd_sf"/>
</dbReference>
<dbReference type="SMART" id="SM01134">
    <property type="entry name" value="DeoRC"/>
    <property type="match status" value="1"/>
</dbReference>
<feature type="domain" description="HTH deoR-type" evidence="4">
    <location>
        <begin position="21"/>
        <end position="76"/>
    </location>
</feature>
<keyword evidence="2" id="KW-0238">DNA-binding</keyword>
<protein>
    <submittedName>
        <fullName evidence="5">DeoR/GlpR family transcriptional regulator of sugar metabolism</fullName>
    </submittedName>
</protein>
<evidence type="ECO:0000256" key="1">
    <source>
        <dbReference type="ARBA" id="ARBA00023015"/>
    </source>
</evidence>